<protein>
    <submittedName>
        <fullName evidence="2">Uncharacterized protein</fullName>
    </submittedName>
</protein>
<keyword evidence="3" id="KW-1185">Reference proteome</keyword>
<evidence type="ECO:0000256" key="1">
    <source>
        <dbReference type="SAM" id="MobiDB-lite"/>
    </source>
</evidence>
<organism evidence="2 3">
    <name type="scientific">Riccia sorocarpa</name>
    <dbReference type="NCBI Taxonomy" id="122646"/>
    <lineage>
        <taxon>Eukaryota</taxon>
        <taxon>Viridiplantae</taxon>
        <taxon>Streptophyta</taxon>
        <taxon>Embryophyta</taxon>
        <taxon>Marchantiophyta</taxon>
        <taxon>Marchantiopsida</taxon>
        <taxon>Marchantiidae</taxon>
        <taxon>Marchantiales</taxon>
        <taxon>Ricciaceae</taxon>
        <taxon>Riccia</taxon>
    </lineage>
</organism>
<sequence>MITWAGNCTELPRHLTITQGLLLHWWDCQERLRASHRVIALLRKAGITTVEDGQRISQTYANWRRKMAQEGIFLEEEDARRLDTIEEWVKSRVLVGKRLHEAPGLFGIGIYMAQTWKERNDLRFQVQRARMPTGILLKQILSEVDAFPQPTSSDKIMQALATAKMRVQGWIDTWVHCRHRLRQTGVGEEVSHSLDSRYSDLHGIDTGNSPFLATLQVGTAHPGEQRPTLSASTSEDRTEDTPSSD</sequence>
<accession>A0ABD3IDQ0</accession>
<reference evidence="2 3" key="1">
    <citation type="submission" date="2024-09" db="EMBL/GenBank/DDBJ databases">
        <title>Chromosome-scale assembly of Riccia sorocarpa.</title>
        <authorList>
            <person name="Paukszto L."/>
        </authorList>
    </citation>
    <scope>NUCLEOTIDE SEQUENCE [LARGE SCALE GENOMIC DNA]</scope>
    <source>
        <strain evidence="2">LP-2024</strain>
        <tissue evidence="2">Aerial parts of the thallus</tissue>
    </source>
</reference>
<proteinExistence type="predicted"/>
<dbReference type="AlphaFoldDB" id="A0ABD3IDQ0"/>
<name>A0ABD3IDQ0_9MARC</name>
<feature type="compositionally biased region" description="Basic and acidic residues" evidence="1">
    <location>
        <begin position="234"/>
        <end position="245"/>
    </location>
</feature>
<feature type="region of interest" description="Disordered" evidence="1">
    <location>
        <begin position="217"/>
        <end position="245"/>
    </location>
</feature>
<evidence type="ECO:0000313" key="2">
    <source>
        <dbReference type="EMBL" id="KAL3701793.1"/>
    </source>
</evidence>
<gene>
    <name evidence="2" type="ORF">R1sor_019815</name>
</gene>
<dbReference type="Proteomes" id="UP001633002">
    <property type="component" value="Unassembled WGS sequence"/>
</dbReference>
<comment type="caution">
    <text evidence="2">The sequence shown here is derived from an EMBL/GenBank/DDBJ whole genome shotgun (WGS) entry which is preliminary data.</text>
</comment>
<dbReference type="EMBL" id="JBJQOH010000001">
    <property type="protein sequence ID" value="KAL3701793.1"/>
    <property type="molecule type" value="Genomic_DNA"/>
</dbReference>
<evidence type="ECO:0000313" key="3">
    <source>
        <dbReference type="Proteomes" id="UP001633002"/>
    </source>
</evidence>